<accession>A0A6C0H4P2</accession>
<feature type="region of interest" description="Disordered" evidence="1">
    <location>
        <begin position="110"/>
        <end position="210"/>
    </location>
</feature>
<evidence type="ECO:0000256" key="2">
    <source>
        <dbReference type="SAM" id="Phobius"/>
    </source>
</evidence>
<reference evidence="4" key="1">
    <citation type="journal article" date="2020" name="Nature">
        <title>Giant virus diversity and host interactions through global metagenomics.</title>
        <authorList>
            <person name="Schulz F."/>
            <person name="Roux S."/>
            <person name="Paez-Espino D."/>
            <person name="Jungbluth S."/>
            <person name="Walsh D.A."/>
            <person name="Denef V.J."/>
            <person name="McMahon K.D."/>
            <person name="Konstantinidis K.T."/>
            <person name="Eloe-Fadrosh E.A."/>
            <person name="Kyrpides N.C."/>
            <person name="Woyke T."/>
        </authorList>
    </citation>
    <scope>NUCLEOTIDE SEQUENCE</scope>
    <source>
        <strain evidence="3">GVMAG-M-3300023174-116</strain>
        <strain evidence="4">GVMAG-M-3300023179-63</strain>
    </source>
</reference>
<feature type="transmembrane region" description="Helical" evidence="2">
    <location>
        <begin position="12"/>
        <end position="31"/>
    </location>
</feature>
<evidence type="ECO:0000313" key="3">
    <source>
        <dbReference type="EMBL" id="QHT11578.1"/>
    </source>
</evidence>
<keyword evidence="2" id="KW-0812">Transmembrane</keyword>
<keyword evidence="2" id="KW-0472">Membrane</keyword>
<feature type="compositionally biased region" description="Acidic residues" evidence="1">
    <location>
        <begin position="119"/>
        <end position="203"/>
    </location>
</feature>
<proteinExistence type="predicted"/>
<dbReference type="AlphaFoldDB" id="A0A6C0H4P2"/>
<keyword evidence="2" id="KW-1133">Transmembrane helix</keyword>
<organism evidence="4">
    <name type="scientific">viral metagenome</name>
    <dbReference type="NCBI Taxonomy" id="1070528"/>
    <lineage>
        <taxon>unclassified sequences</taxon>
        <taxon>metagenomes</taxon>
        <taxon>organismal metagenomes</taxon>
    </lineage>
</organism>
<dbReference type="EMBL" id="MN739535">
    <property type="protein sequence ID" value="QHT11578.1"/>
    <property type="molecule type" value="Genomic_DNA"/>
</dbReference>
<evidence type="ECO:0000313" key="4">
    <source>
        <dbReference type="EMBL" id="QHT75419.1"/>
    </source>
</evidence>
<dbReference type="EMBL" id="MN739871">
    <property type="protein sequence ID" value="QHT75419.1"/>
    <property type="molecule type" value="Genomic_DNA"/>
</dbReference>
<sequence>MSILFKFVGSSFLLTFGIILLVCGSMMLYSYRRISLLEQSVIEHGKILQSFILNYNIQMQSINSLISKNKFENEETKQIKKINLGDKIYVSEDEYSENEYIVNNVKNTNSSASKANVDDKEDYDEDDDEDEDDVSEANDDDVSEANDEDEANDDDEDDDDEDDEDEANDDDEDDEDEANDDDVSEANDEDEANDEAEDDEITKEEDVKESSLEKLLTLSKIEFEKNLKDLGDFEEIDLNKPYFSNNDDETFIKNLPVNLDTFNIDLNTNSKIINLNTIEIPVQETDVTSGLVDSGVTKKNYSKMKVDDLKTIAVTRNLIDNETAQKMKKADLIKIIQNA</sequence>
<name>A0A6C0H4P2_9ZZZZ</name>
<protein>
    <submittedName>
        <fullName evidence="4">Uncharacterized protein</fullName>
    </submittedName>
</protein>
<evidence type="ECO:0000256" key="1">
    <source>
        <dbReference type="SAM" id="MobiDB-lite"/>
    </source>
</evidence>